<keyword evidence="8 13" id="KW-0679">Respiratory chain</keyword>
<evidence type="ECO:0000256" key="13">
    <source>
        <dbReference type="PIRNR" id="PIRNR000543"/>
    </source>
</evidence>
<dbReference type="InterPro" id="IPR027417">
    <property type="entry name" value="P-loop_NTPase"/>
</dbReference>
<evidence type="ECO:0000256" key="7">
    <source>
        <dbReference type="ARBA" id="ARBA00022630"/>
    </source>
</evidence>
<keyword evidence="10" id="KW-0809">Transit peptide</keyword>
<evidence type="ECO:0000256" key="2">
    <source>
        <dbReference type="ARBA" id="ARBA00003195"/>
    </source>
</evidence>
<dbReference type="FunFam" id="3.40.50.300:FF:001768">
    <property type="entry name" value="NADH dehydrogenase [ubiquinone] 1 alpha subcomplex subunit 10, mitochondrial"/>
    <property type="match status" value="1"/>
</dbReference>
<evidence type="ECO:0000313" key="15">
    <source>
        <dbReference type="EMBL" id="JAI17454.1"/>
    </source>
</evidence>
<reference evidence="15" key="1">
    <citation type="journal article" date="2015" name="Insect Biochem. Mol. Biol.">
        <title>An insight into the sialome of the horse fly, Tabanus bromius.</title>
        <authorList>
            <person name="Ribeiro J.M."/>
            <person name="Kazimirova M."/>
            <person name="Takac P."/>
            <person name="Andersen J.F."/>
            <person name="Francischetti I.M."/>
        </authorList>
    </citation>
    <scope>NUCLEOTIDE SEQUENCE</scope>
</reference>
<evidence type="ECO:0000256" key="8">
    <source>
        <dbReference type="ARBA" id="ARBA00022660"/>
    </source>
</evidence>
<protein>
    <recommendedName>
        <fullName evidence="5 13">NADH dehydrogenase [ubiquinone] 1 alpha subcomplex subunit 10, mitochondrial</fullName>
    </recommendedName>
</protein>
<comment type="similarity">
    <text evidence="4 13">Belongs to the complex I NDUFA10 subunit family.</text>
</comment>
<evidence type="ECO:0000256" key="4">
    <source>
        <dbReference type="ARBA" id="ARBA00008606"/>
    </source>
</evidence>
<dbReference type="PANTHER" id="PTHR10513:SF15">
    <property type="entry name" value="NADH DEHYDROGENASE [UBIQUINONE] 1 ALPHA SUBCOMPLEX SUBUNIT 10, MITOCHONDRIAL"/>
    <property type="match status" value="1"/>
</dbReference>
<accession>A0A0K8TSV4</accession>
<keyword evidence="11 13" id="KW-0249">Electron transport</keyword>
<comment type="subcellular location">
    <subcellularLocation>
        <location evidence="3 13">Mitochondrion matrix</location>
    </subcellularLocation>
</comment>
<keyword evidence="15" id="KW-0830">Ubiquinone</keyword>
<keyword evidence="6 13" id="KW-0813">Transport</keyword>
<evidence type="ECO:0000259" key="14">
    <source>
        <dbReference type="Pfam" id="PF01712"/>
    </source>
</evidence>
<evidence type="ECO:0000256" key="1">
    <source>
        <dbReference type="ARBA" id="ARBA00001974"/>
    </source>
</evidence>
<feature type="domain" description="Deoxynucleoside kinase" evidence="14">
    <location>
        <begin position="80"/>
        <end position="311"/>
    </location>
</feature>
<dbReference type="GO" id="GO:0006120">
    <property type="term" value="P:mitochondrial electron transport, NADH to ubiquinone"/>
    <property type="evidence" value="ECO:0007669"/>
    <property type="project" value="InterPro"/>
</dbReference>
<proteinExistence type="evidence at transcript level"/>
<sequence>MAGVFRIGFIRVVGRQTPLLNNQNGLPALVQKCNISGKSIRGGARASKPKPWPYTEKRYGLLQALYDKTTKRLDENSKIICVEGPIAAGKSKFAKELADELEMHYIPEANMDLIYINPYGYDMRKLDPQLPELCRSYDATNFCREPNSPLAATFQIRMYMLRYSQYVDALAHVLSTGQGVVLDRSAYSDYVFLETMFRNGYISKGARSVYHEIRQNTIGELLKPHLVVYLDVPVNVVKDRIKARNLEHEVKSKVFTDQYLTDMETIYKQQYLKDISVHAELLVYDWSAGGETEIVVEDIERIDFDQFEIDKHNPKMKDWRFPKEWDWCEQRIKYCNEKDVLMNYFNVPRYDVPELLRSADDGKVWRDVWCNAPGMKYRLGYNEDCGDKGILTKTKLELRNSL</sequence>
<organism evidence="15">
    <name type="scientific">Tabanus bromius</name>
    <name type="common">Band-eyed brown horse fly</name>
    <dbReference type="NCBI Taxonomy" id="304241"/>
    <lineage>
        <taxon>Eukaryota</taxon>
        <taxon>Metazoa</taxon>
        <taxon>Ecdysozoa</taxon>
        <taxon>Arthropoda</taxon>
        <taxon>Hexapoda</taxon>
        <taxon>Insecta</taxon>
        <taxon>Pterygota</taxon>
        <taxon>Neoptera</taxon>
        <taxon>Endopterygota</taxon>
        <taxon>Diptera</taxon>
        <taxon>Brachycera</taxon>
        <taxon>Tabanomorpha</taxon>
        <taxon>Tabanoidea</taxon>
        <taxon>Tabanidae</taxon>
        <taxon>Tabanus</taxon>
    </lineage>
</organism>
<dbReference type="PANTHER" id="PTHR10513">
    <property type="entry name" value="DEOXYNUCLEOSIDE KINASE"/>
    <property type="match status" value="1"/>
</dbReference>
<dbReference type="InterPro" id="IPR050566">
    <property type="entry name" value="Deoxyribonucleoside_kinase"/>
</dbReference>
<dbReference type="InterPro" id="IPR015828">
    <property type="entry name" value="NDUFA10"/>
</dbReference>
<evidence type="ECO:0000256" key="10">
    <source>
        <dbReference type="ARBA" id="ARBA00022946"/>
    </source>
</evidence>
<dbReference type="PIRSF" id="PIRSF000543">
    <property type="entry name" value="NADH_UQ_42KD"/>
    <property type="match status" value="1"/>
</dbReference>
<comment type="function">
    <text evidence="2 13">Accessory subunit of the mitochondrial membrane respiratory chain NADH dehydrogenase (Complex I), that is believed not to be involved in catalysis. Complex I functions in the transfer of electrons from NADH to the respiratory chain. The immediate electron acceptor for the enzyme is believed to be ubiquinone.</text>
</comment>
<keyword evidence="7 13" id="KW-0285">Flavoprotein</keyword>
<dbReference type="EMBL" id="GDAI01000149">
    <property type="protein sequence ID" value="JAI17454.1"/>
    <property type="molecule type" value="mRNA"/>
</dbReference>
<keyword evidence="9 13" id="KW-0274">FAD</keyword>
<evidence type="ECO:0000256" key="6">
    <source>
        <dbReference type="ARBA" id="ARBA00022448"/>
    </source>
</evidence>
<dbReference type="Gene3D" id="3.40.50.300">
    <property type="entry name" value="P-loop containing nucleotide triphosphate hydrolases"/>
    <property type="match status" value="1"/>
</dbReference>
<evidence type="ECO:0000256" key="3">
    <source>
        <dbReference type="ARBA" id="ARBA00004305"/>
    </source>
</evidence>
<name>A0A0K8TSV4_TABBR</name>
<dbReference type="GO" id="GO:0005759">
    <property type="term" value="C:mitochondrial matrix"/>
    <property type="evidence" value="ECO:0007669"/>
    <property type="project" value="UniProtKB-SubCell"/>
</dbReference>
<dbReference type="InterPro" id="IPR031314">
    <property type="entry name" value="DNK_dom"/>
</dbReference>
<evidence type="ECO:0000256" key="5">
    <source>
        <dbReference type="ARBA" id="ARBA00017279"/>
    </source>
</evidence>
<dbReference type="Pfam" id="PF01712">
    <property type="entry name" value="dNK"/>
    <property type="match status" value="1"/>
</dbReference>
<dbReference type="SUPFAM" id="SSF52540">
    <property type="entry name" value="P-loop containing nucleoside triphosphate hydrolases"/>
    <property type="match status" value="1"/>
</dbReference>
<evidence type="ECO:0000256" key="12">
    <source>
        <dbReference type="ARBA" id="ARBA00023128"/>
    </source>
</evidence>
<evidence type="ECO:0000256" key="9">
    <source>
        <dbReference type="ARBA" id="ARBA00022827"/>
    </source>
</evidence>
<dbReference type="AlphaFoldDB" id="A0A0K8TSV4"/>
<keyword evidence="12 13" id="KW-0496">Mitochondrion</keyword>
<evidence type="ECO:0000256" key="11">
    <source>
        <dbReference type="ARBA" id="ARBA00022982"/>
    </source>
</evidence>
<comment type="cofactor">
    <cofactor evidence="1 13">
        <name>FAD</name>
        <dbReference type="ChEBI" id="CHEBI:57692"/>
    </cofactor>
</comment>